<reference evidence="1" key="1">
    <citation type="submission" date="2022-07" db="EMBL/GenBank/DDBJ databases">
        <title>Phylogenomic reconstructions and comparative analyses of Kickxellomycotina fungi.</title>
        <authorList>
            <person name="Reynolds N.K."/>
            <person name="Stajich J.E."/>
            <person name="Barry K."/>
            <person name="Grigoriev I.V."/>
            <person name="Crous P."/>
            <person name="Smith M.E."/>
        </authorList>
    </citation>
    <scope>NUCLEOTIDE SEQUENCE</scope>
    <source>
        <strain evidence="1">Benny 63K</strain>
    </source>
</reference>
<evidence type="ECO:0000313" key="2">
    <source>
        <dbReference type="Proteomes" id="UP001150581"/>
    </source>
</evidence>
<organism evidence="1 2">
    <name type="scientific">Kickxella alabastrina</name>
    <dbReference type="NCBI Taxonomy" id="61397"/>
    <lineage>
        <taxon>Eukaryota</taxon>
        <taxon>Fungi</taxon>
        <taxon>Fungi incertae sedis</taxon>
        <taxon>Zoopagomycota</taxon>
        <taxon>Kickxellomycotina</taxon>
        <taxon>Kickxellomycetes</taxon>
        <taxon>Kickxellales</taxon>
        <taxon>Kickxellaceae</taxon>
        <taxon>Kickxella</taxon>
    </lineage>
</organism>
<proteinExistence type="predicted"/>
<dbReference type="Proteomes" id="UP001150581">
    <property type="component" value="Unassembled WGS sequence"/>
</dbReference>
<keyword evidence="2" id="KW-1185">Reference proteome</keyword>
<dbReference type="EMBL" id="JANBPG010000556">
    <property type="protein sequence ID" value="KAJ1895525.1"/>
    <property type="molecule type" value="Genomic_DNA"/>
</dbReference>
<accession>A0ACC1IKU6</accession>
<comment type="caution">
    <text evidence="1">The sequence shown here is derived from an EMBL/GenBank/DDBJ whole genome shotgun (WGS) entry which is preliminary data.</text>
</comment>
<evidence type="ECO:0000313" key="1">
    <source>
        <dbReference type="EMBL" id="KAJ1895525.1"/>
    </source>
</evidence>
<sequence>MTPAEEKAIRRGLYHAALEGYTVLRRGESAVDAVEIAVRSLENNPTFNADKGSIFNIDGVNQMEASVMDGSNDTAGAATLLTVVKNPVSLARRVMEGNQNVSMCGLGAEKFANNEGLDIVDPSYFWTAHRWEHHKEQKLRLKTVWARNTSTSSLLSTDEMVGNKFDYSHLITGTVGAVAIDVCRRLAAATSTGGTTNKLDKRVDNTSAIGVGTWADSKVAVSCAGTSEHVIHQGTSRYIASYVDMLGENAGKASVIAINEIKKLGGDGGVICLDSKGRFSMTFCSDGMYRSYCSALTDHIPVVGIFNDETIAPEDNYMQ</sequence>
<protein>
    <submittedName>
        <fullName evidence="1">Uncharacterized protein</fullName>
    </submittedName>
</protein>
<name>A0ACC1IKU6_9FUNG</name>
<gene>
    <name evidence="1" type="ORF">LPJ66_004544</name>
</gene>